<organism evidence="1 2">
    <name type="scientific">Drechslerella dactyloides</name>
    <name type="common">Nematode-trapping fungus</name>
    <name type="synonym">Arthrobotrys dactyloides</name>
    <dbReference type="NCBI Taxonomy" id="74499"/>
    <lineage>
        <taxon>Eukaryota</taxon>
        <taxon>Fungi</taxon>
        <taxon>Dikarya</taxon>
        <taxon>Ascomycota</taxon>
        <taxon>Pezizomycotina</taxon>
        <taxon>Orbiliomycetes</taxon>
        <taxon>Orbiliales</taxon>
        <taxon>Orbiliaceae</taxon>
        <taxon>Drechslerella</taxon>
    </lineage>
</organism>
<dbReference type="AlphaFoldDB" id="A0AAD6J5H4"/>
<gene>
    <name evidence="1" type="ORF">Dda_2223</name>
</gene>
<protein>
    <submittedName>
        <fullName evidence="1">Uncharacterized protein</fullName>
    </submittedName>
</protein>
<accession>A0AAD6J5H4</accession>
<sequence length="105" mass="10875">MVVKVEGRCEATARKAVLRPQAAAAAEEEEDEDCGFLLLVQERQKGQPASTLVPASAGSESEAMRYIWSPGEAFEGGCGCPAALFAIGVAEAVGTTNPNPKILPG</sequence>
<evidence type="ECO:0000313" key="1">
    <source>
        <dbReference type="EMBL" id="KAJ6263655.1"/>
    </source>
</evidence>
<name>A0AAD6J5H4_DREDA</name>
<comment type="caution">
    <text evidence="1">The sequence shown here is derived from an EMBL/GenBank/DDBJ whole genome shotgun (WGS) entry which is preliminary data.</text>
</comment>
<dbReference type="EMBL" id="JAQGDS010000002">
    <property type="protein sequence ID" value="KAJ6263655.1"/>
    <property type="molecule type" value="Genomic_DNA"/>
</dbReference>
<proteinExistence type="predicted"/>
<evidence type="ECO:0000313" key="2">
    <source>
        <dbReference type="Proteomes" id="UP001221413"/>
    </source>
</evidence>
<dbReference type="Proteomes" id="UP001221413">
    <property type="component" value="Unassembled WGS sequence"/>
</dbReference>
<keyword evidence="2" id="KW-1185">Reference proteome</keyword>
<reference evidence="1" key="1">
    <citation type="submission" date="2023-01" db="EMBL/GenBank/DDBJ databases">
        <title>The chitinases involved in constricting ring structure development in the nematode-trapping fungus Drechslerella dactyloides.</title>
        <authorList>
            <person name="Wang R."/>
            <person name="Zhang L."/>
            <person name="Tang P."/>
            <person name="Li S."/>
            <person name="Liang L."/>
        </authorList>
    </citation>
    <scope>NUCLEOTIDE SEQUENCE</scope>
    <source>
        <strain evidence="1">YMF1.00031</strain>
    </source>
</reference>